<dbReference type="InterPro" id="IPR044681">
    <property type="entry name" value="PICBP-like"/>
</dbReference>
<gene>
    <name evidence="2" type="ORF">OLEA9_A022244</name>
</gene>
<dbReference type="GO" id="GO:0005516">
    <property type="term" value="F:calmodulin binding"/>
    <property type="evidence" value="ECO:0007669"/>
    <property type="project" value="InterPro"/>
</dbReference>
<dbReference type="Pfam" id="PF07839">
    <property type="entry name" value="CaM_binding"/>
    <property type="match status" value="1"/>
</dbReference>
<evidence type="ECO:0000313" key="2">
    <source>
        <dbReference type="EMBL" id="CAA2999371.1"/>
    </source>
</evidence>
<dbReference type="EMBL" id="CACTIH010005630">
    <property type="protein sequence ID" value="CAA2999371.1"/>
    <property type="molecule type" value="Genomic_DNA"/>
</dbReference>
<dbReference type="PANTHER" id="PTHR33923:SF3">
    <property type="entry name" value="CALMODULIN BINDING PROTEIN PICBP"/>
    <property type="match status" value="1"/>
</dbReference>
<evidence type="ECO:0000313" key="3">
    <source>
        <dbReference type="Proteomes" id="UP000594638"/>
    </source>
</evidence>
<evidence type="ECO:0000259" key="1">
    <source>
        <dbReference type="SMART" id="SM01054"/>
    </source>
</evidence>
<comment type="caution">
    <text evidence="2">The sequence shown here is derived from an EMBL/GenBank/DDBJ whole genome shotgun (WGS) entry which is preliminary data.</text>
</comment>
<keyword evidence="3" id="KW-1185">Reference proteome</keyword>
<feature type="domain" description="Calmodulin-binding" evidence="1">
    <location>
        <begin position="83"/>
        <end position="186"/>
    </location>
</feature>
<dbReference type="AlphaFoldDB" id="A0A8S0T4N7"/>
<name>A0A8S0T4N7_OLEEU</name>
<organism evidence="2 3">
    <name type="scientific">Olea europaea subsp. europaea</name>
    <dbReference type="NCBI Taxonomy" id="158383"/>
    <lineage>
        <taxon>Eukaryota</taxon>
        <taxon>Viridiplantae</taxon>
        <taxon>Streptophyta</taxon>
        <taxon>Embryophyta</taxon>
        <taxon>Tracheophyta</taxon>
        <taxon>Spermatophyta</taxon>
        <taxon>Magnoliopsida</taxon>
        <taxon>eudicotyledons</taxon>
        <taxon>Gunneridae</taxon>
        <taxon>Pentapetalae</taxon>
        <taxon>asterids</taxon>
        <taxon>lamiids</taxon>
        <taxon>Lamiales</taxon>
        <taxon>Oleaceae</taxon>
        <taxon>Oleeae</taxon>
        <taxon>Olea</taxon>
    </lineage>
</organism>
<proteinExistence type="predicted"/>
<dbReference type="SMART" id="SM01054">
    <property type="entry name" value="CaM_binding"/>
    <property type="match status" value="1"/>
</dbReference>
<dbReference type="Gramene" id="OE9A022244T1">
    <property type="protein sequence ID" value="OE9A022244C1"/>
    <property type="gene ID" value="OE9A022244"/>
</dbReference>
<protein>
    <submittedName>
        <fullName evidence="2">Calmodulin binding PICBP-like</fullName>
    </submittedName>
</protein>
<dbReference type="InterPro" id="IPR012417">
    <property type="entry name" value="CaM-bd_dom_pln"/>
</dbReference>
<accession>A0A8S0T4N7</accession>
<sequence>MVLMYCLQKKVHNCARTFSDVGIVNSDRETQDDEVRKLFAVKLVREAIEKILLPEVHDQTSDNQSMPSETTYEHELFEKNQDEGGEVSLTVDEKFGSKSEKKAPKHWSNLKKWILLQRFIKEIEKVRKFNPRIPQHLPLKPEPDSEKVNLRPLTVDERKKTEEWMLDYALCQAISQLAPTQKRKVLC</sequence>
<dbReference type="PANTHER" id="PTHR33923">
    <property type="entry name" value="CALMODULIN-BINDING PROTEIN-RELATED"/>
    <property type="match status" value="1"/>
</dbReference>
<dbReference type="Proteomes" id="UP000594638">
    <property type="component" value="Unassembled WGS sequence"/>
</dbReference>
<reference evidence="2 3" key="1">
    <citation type="submission" date="2019-12" db="EMBL/GenBank/DDBJ databases">
        <authorList>
            <person name="Alioto T."/>
            <person name="Alioto T."/>
            <person name="Gomez Garrido J."/>
        </authorList>
    </citation>
    <scope>NUCLEOTIDE SEQUENCE [LARGE SCALE GENOMIC DNA]</scope>
</reference>
<dbReference type="OrthoDB" id="1096728at2759"/>